<evidence type="ECO:0000313" key="1">
    <source>
        <dbReference type="EMBL" id="MBP1936874.1"/>
    </source>
</evidence>
<reference evidence="1 2" key="1">
    <citation type="submission" date="2021-03" db="EMBL/GenBank/DDBJ databases">
        <title>Genomic Encyclopedia of Type Strains, Phase IV (KMG-IV): sequencing the most valuable type-strain genomes for metagenomic binning, comparative biology and taxonomic classification.</title>
        <authorList>
            <person name="Goeker M."/>
        </authorList>
    </citation>
    <scope>NUCLEOTIDE SEQUENCE [LARGE SCALE GENOMIC DNA]</scope>
    <source>
        <strain evidence="1 2">DSM 23491</strain>
    </source>
</reference>
<keyword evidence="1" id="KW-0418">Kinase</keyword>
<dbReference type="Proteomes" id="UP001519273">
    <property type="component" value="Unassembled WGS sequence"/>
</dbReference>
<comment type="caution">
    <text evidence="1">The sequence shown here is derived from an EMBL/GenBank/DDBJ whole genome shotgun (WGS) entry which is preliminary data.</text>
</comment>
<dbReference type="RefSeq" id="WP_209848174.1">
    <property type="nucleotide sequence ID" value="NZ_CBCRVE010000003.1"/>
</dbReference>
<keyword evidence="1" id="KW-0808">Transferase</keyword>
<dbReference type="InterPro" id="IPR027417">
    <property type="entry name" value="P-loop_NTPase"/>
</dbReference>
<protein>
    <submittedName>
        <fullName evidence="1">Adenylate kinase</fullName>
        <ecNumber evidence="1">2.7.4.3</ecNumber>
    </submittedName>
</protein>
<dbReference type="EC" id="2.7.4.3" evidence="1"/>
<organism evidence="1 2">
    <name type="scientific">Paenibacillus sediminis</name>
    <dbReference type="NCBI Taxonomy" id="664909"/>
    <lineage>
        <taxon>Bacteria</taxon>
        <taxon>Bacillati</taxon>
        <taxon>Bacillota</taxon>
        <taxon>Bacilli</taxon>
        <taxon>Bacillales</taxon>
        <taxon>Paenibacillaceae</taxon>
        <taxon>Paenibacillus</taxon>
    </lineage>
</organism>
<name>A0ABS4H2Y1_9BACL</name>
<dbReference type="Gene3D" id="3.40.50.300">
    <property type="entry name" value="P-loop containing nucleotide triphosphate hydrolases"/>
    <property type="match status" value="1"/>
</dbReference>
<dbReference type="EMBL" id="JAGGKP010000002">
    <property type="protein sequence ID" value="MBP1936874.1"/>
    <property type="molecule type" value="Genomic_DNA"/>
</dbReference>
<gene>
    <name evidence="1" type="ORF">J2Z20_001755</name>
</gene>
<keyword evidence="2" id="KW-1185">Reference proteome</keyword>
<accession>A0ABS4H2Y1</accession>
<dbReference type="SUPFAM" id="SSF52540">
    <property type="entry name" value="P-loop containing nucleoside triphosphate hydrolases"/>
    <property type="match status" value="1"/>
</dbReference>
<proteinExistence type="predicted"/>
<dbReference type="Pfam" id="PF13207">
    <property type="entry name" value="AAA_17"/>
    <property type="match status" value="1"/>
</dbReference>
<sequence>MNDLIFIGGVHGVGKTTFCNELVNTYQIPTYSASRIISELKKQNLPSNKLIPDIDVNQAFLLEGLKKIKSMRKVFILDGHFCLINENRTISKIPETVFYQIKPSACIVVMDTVSSIIERLEIRDNIDYESSFIEHFQDEEINHAVFLANTLNIPYHIYNQSTQSMSQLHNFITELGVIK</sequence>
<evidence type="ECO:0000313" key="2">
    <source>
        <dbReference type="Proteomes" id="UP001519273"/>
    </source>
</evidence>
<dbReference type="GO" id="GO:0004017">
    <property type="term" value="F:AMP kinase activity"/>
    <property type="evidence" value="ECO:0007669"/>
    <property type="project" value="UniProtKB-EC"/>
</dbReference>